<reference evidence="4" key="3">
    <citation type="submission" date="2025-04" db="UniProtKB">
        <authorList>
            <consortium name="RefSeq"/>
        </authorList>
    </citation>
    <scope>IDENTIFICATION</scope>
    <source>
        <strain evidence="4">CBS 304.34</strain>
    </source>
</reference>
<reference evidence="2 4" key="1">
    <citation type="journal article" date="2020" name="Stud. Mycol.">
        <title>101 Dothideomycetes genomes: a test case for predicting lifestyles and emergence of pathogens.</title>
        <authorList>
            <person name="Haridas S."/>
            <person name="Albert R."/>
            <person name="Binder M."/>
            <person name="Bloem J."/>
            <person name="Labutti K."/>
            <person name="Salamov A."/>
            <person name="Andreopoulos B."/>
            <person name="Baker S."/>
            <person name="Barry K."/>
            <person name="Bills G."/>
            <person name="Bluhm B."/>
            <person name="Cannon C."/>
            <person name="Castanera R."/>
            <person name="Culley D."/>
            <person name="Daum C."/>
            <person name="Ezra D."/>
            <person name="Gonzalez J."/>
            <person name="Henrissat B."/>
            <person name="Kuo A."/>
            <person name="Liang C."/>
            <person name="Lipzen A."/>
            <person name="Lutzoni F."/>
            <person name="Magnuson J."/>
            <person name="Mondo S."/>
            <person name="Nolan M."/>
            <person name="Ohm R."/>
            <person name="Pangilinan J."/>
            <person name="Park H.-J."/>
            <person name="Ramirez L."/>
            <person name="Alfaro M."/>
            <person name="Sun H."/>
            <person name="Tritt A."/>
            <person name="Yoshinaga Y."/>
            <person name="Zwiers L.-H."/>
            <person name="Turgeon B."/>
            <person name="Goodwin S."/>
            <person name="Spatafora J."/>
            <person name="Crous P."/>
            <person name="Grigoriev I."/>
        </authorList>
    </citation>
    <scope>NUCLEOTIDE SEQUENCE</scope>
    <source>
        <strain evidence="2 4">CBS 304.34</strain>
    </source>
</reference>
<dbReference type="RefSeq" id="XP_033582448.1">
    <property type="nucleotide sequence ID" value="XM_033716545.1"/>
</dbReference>
<accession>A0A6A6Z5B5</accession>
<evidence type="ECO:0000313" key="3">
    <source>
        <dbReference type="Proteomes" id="UP000504636"/>
    </source>
</evidence>
<sequence length="445" mass="48158">MFSEMTAPQHASDGDPNVEAKIKEWCGKVDNKVITRAPDGVDTEYEMFIAGLTSVWLSASTWYGAPAGNSCSKDAKITNGDCVDTLMRAMSTCDPNSGVTHGAALAHGCIYFNITLDSTTDPSSPPWNRKAGPSCTSDASGVQSSFFKGLYPKFCNAVNASPKDASKATYTNADYTTPSKRGLERRTPPVSSSEYKGYKFNLEWTGGDGCRADCAESFKELSDQPCGDRGAGGNMATQGSINAGCGTYSFSIDQPPPVTCKPGEPSKHSMDMINAGGCSYGPSGSCLAYPQNYPKSAFQAAVHQFCWGSYDWTVKPDAVATNYFWFDTSSEDPDTHLPPYCIGSAYGEFWQWSPASYKYCKATGGLDRSNSKVMVSVELSQDQTDCPAAVDHKLESPTPAYCEQILNTVADTCIDDKDLTQTGGFYREKTGDGCYDWWIWGIRLT</sequence>
<organism evidence="2">
    <name type="scientific">Mytilinidion resinicola</name>
    <dbReference type="NCBI Taxonomy" id="574789"/>
    <lineage>
        <taxon>Eukaryota</taxon>
        <taxon>Fungi</taxon>
        <taxon>Dikarya</taxon>
        <taxon>Ascomycota</taxon>
        <taxon>Pezizomycotina</taxon>
        <taxon>Dothideomycetes</taxon>
        <taxon>Pleosporomycetidae</taxon>
        <taxon>Mytilinidiales</taxon>
        <taxon>Mytilinidiaceae</taxon>
        <taxon>Mytilinidion</taxon>
    </lineage>
</organism>
<name>A0A6A6Z5B5_9PEZI</name>
<gene>
    <name evidence="2 4" type="ORF">BDZ99DRAFT_409408</name>
</gene>
<dbReference type="OrthoDB" id="3764614at2759"/>
<evidence type="ECO:0000313" key="4">
    <source>
        <dbReference type="RefSeq" id="XP_033582448.1"/>
    </source>
</evidence>
<protein>
    <submittedName>
        <fullName evidence="2 4">Uncharacterized protein</fullName>
    </submittedName>
</protein>
<evidence type="ECO:0000256" key="1">
    <source>
        <dbReference type="SAM" id="MobiDB-lite"/>
    </source>
</evidence>
<dbReference type="Proteomes" id="UP000504636">
    <property type="component" value="Unplaced"/>
</dbReference>
<feature type="region of interest" description="Disordered" evidence="1">
    <location>
        <begin position="170"/>
        <end position="190"/>
    </location>
</feature>
<evidence type="ECO:0000313" key="2">
    <source>
        <dbReference type="EMBL" id="KAF2815484.1"/>
    </source>
</evidence>
<dbReference type="GeneID" id="54457438"/>
<feature type="compositionally biased region" description="Polar residues" evidence="1">
    <location>
        <begin position="170"/>
        <end position="179"/>
    </location>
</feature>
<dbReference type="EMBL" id="MU003694">
    <property type="protein sequence ID" value="KAF2815484.1"/>
    <property type="molecule type" value="Genomic_DNA"/>
</dbReference>
<reference evidence="4" key="2">
    <citation type="submission" date="2020-04" db="EMBL/GenBank/DDBJ databases">
        <authorList>
            <consortium name="NCBI Genome Project"/>
        </authorList>
    </citation>
    <scope>NUCLEOTIDE SEQUENCE</scope>
    <source>
        <strain evidence="4">CBS 304.34</strain>
    </source>
</reference>
<dbReference type="AlphaFoldDB" id="A0A6A6Z5B5"/>
<keyword evidence="3" id="KW-1185">Reference proteome</keyword>
<proteinExistence type="predicted"/>